<dbReference type="EMBL" id="LRBG01000037">
    <property type="protein sequence ID" value="KXU84277.1"/>
    <property type="molecule type" value="Genomic_DNA"/>
</dbReference>
<dbReference type="AlphaFoldDB" id="A0A149PGT6"/>
<keyword evidence="2" id="KW-0378">Hydrolase</keyword>
<dbReference type="OrthoDB" id="9767239at2"/>
<dbReference type="InterPro" id="IPR050955">
    <property type="entry name" value="Plant_Biomass_Hydrol_Est"/>
</dbReference>
<dbReference type="Pfam" id="PF10503">
    <property type="entry name" value="Esterase_PHB"/>
    <property type="match status" value="1"/>
</dbReference>
<name>A0A149PGT6_9BURK</name>
<evidence type="ECO:0000313" key="4">
    <source>
        <dbReference type="Proteomes" id="UP000075613"/>
    </source>
</evidence>
<reference evidence="3 4" key="1">
    <citation type="journal article" date="2015" name="Int. J. Syst. Evol. Microbiol.">
        <title>Burkholderia monticola sp. nov., isolated from mountain soil.</title>
        <authorList>
            <person name="Baek I."/>
            <person name="Seo B."/>
            <person name="Lee I."/>
            <person name="Yi H."/>
            <person name="Chun J."/>
        </authorList>
    </citation>
    <scope>NUCLEOTIDE SEQUENCE [LARGE SCALE GENOMIC DNA]</scope>
    <source>
        <strain evidence="3 4">JC2948</strain>
    </source>
</reference>
<dbReference type="STRING" id="1399968.CI15_25310"/>
<gene>
    <name evidence="3" type="ORF">CI15_25310</name>
</gene>
<dbReference type="InterPro" id="IPR029058">
    <property type="entry name" value="AB_hydrolase_fold"/>
</dbReference>
<dbReference type="GO" id="GO:0005576">
    <property type="term" value="C:extracellular region"/>
    <property type="evidence" value="ECO:0007669"/>
    <property type="project" value="InterPro"/>
</dbReference>
<keyword evidence="4" id="KW-1185">Reference proteome</keyword>
<dbReference type="PANTHER" id="PTHR43037">
    <property type="entry name" value="UNNAMED PRODUCT-RELATED"/>
    <property type="match status" value="1"/>
</dbReference>
<evidence type="ECO:0000256" key="1">
    <source>
        <dbReference type="ARBA" id="ARBA00022729"/>
    </source>
</evidence>
<dbReference type="Gene3D" id="3.40.50.1820">
    <property type="entry name" value="alpha/beta hydrolase"/>
    <property type="match status" value="1"/>
</dbReference>
<dbReference type="PANTHER" id="PTHR43037:SF1">
    <property type="entry name" value="BLL1128 PROTEIN"/>
    <property type="match status" value="1"/>
</dbReference>
<dbReference type="NCBIfam" id="TIGR01840">
    <property type="entry name" value="esterase_phb"/>
    <property type="match status" value="1"/>
</dbReference>
<accession>A0A149PGT6</accession>
<organism evidence="3 4">
    <name type="scientific">Paraburkholderia monticola</name>
    <dbReference type="NCBI Taxonomy" id="1399968"/>
    <lineage>
        <taxon>Bacteria</taxon>
        <taxon>Pseudomonadati</taxon>
        <taxon>Pseudomonadota</taxon>
        <taxon>Betaproteobacteria</taxon>
        <taxon>Burkholderiales</taxon>
        <taxon>Burkholderiaceae</taxon>
        <taxon>Paraburkholderia</taxon>
    </lineage>
</organism>
<keyword evidence="1" id="KW-0732">Signal</keyword>
<comment type="caution">
    <text evidence="3">The sequence shown here is derived from an EMBL/GenBank/DDBJ whole genome shotgun (WGS) entry which is preliminary data.</text>
</comment>
<dbReference type="SUPFAM" id="SSF53474">
    <property type="entry name" value="alpha/beta-Hydrolases"/>
    <property type="match status" value="1"/>
</dbReference>
<dbReference type="InterPro" id="IPR010126">
    <property type="entry name" value="Esterase_phb"/>
</dbReference>
<protein>
    <submittedName>
        <fullName evidence="3">Esterase</fullName>
    </submittedName>
</protein>
<dbReference type="Proteomes" id="UP000075613">
    <property type="component" value="Unassembled WGS sequence"/>
</dbReference>
<sequence length="373" mass="41027">MTDKNTMNNSNPFLFVQNLTLALFLRDPVEATTSFLCGLMPEDTSAGQEPSHNDDQCTDLPTTPSLTRGLDESIWQQKTFRGTVGARNYKVYVPTSYEREQLPMVVMLHGANQDPDDFAAGTRMNVLAEEARYIVVYPEQPQSANAARCWNWFRPGDRVRDSGEAALIAELTREVMTMYNADSTRIYVAGMSAGGAMAVNLAVTYADLYAAAGIHSGLAYGIADDAFSAISVMNHGSADFQFELLRKESEQRAYTPLIAFHGDQDTVVHPRNCDDLIRMNCIFAVSSQSASRQTTTVATEEGGIYGHTRRLSYDDKGKIVGEQWIIHGLDHAWSGGDSAGSYSDCNGPDASREMLRFFASVNLNTGGDREFEA</sequence>
<evidence type="ECO:0000256" key="2">
    <source>
        <dbReference type="ARBA" id="ARBA00022801"/>
    </source>
</evidence>
<dbReference type="GO" id="GO:0016787">
    <property type="term" value="F:hydrolase activity"/>
    <property type="evidence" value="ECO:0007669"/>
    <property type="project" value="UniProtKB-KW"/>
</dbReference>
<evidence type="ECO:0000313" key="3">
    <source>
        <dbReference type="EMBL" id="KXU84277.1"/>
    </source>
</evidence>
<proteinExistence type="predicted"/>